<evidence type="ECO:0000259" key="1">
    <source>
        <dbReference type="Pfam" id="PF17906"/>
    </source>
</evidence>
<comment type="caution">
    <text evidence="2">The sequence shown here is derived from an EMBL/GenBank/DDBJ whole genome shotgun (WGS) entry which is preliminary data.</text>
</comment>
<gene>
    <name evidence="2" type="ORF">F0L68_41715</name>
</gene>
<name>A0A5B2VDV4_9PSEU</name>
<dbReference type="Gene3D" id="1.10.10.1450">
    <property type="match status" value="1"/>
</dbReference>
<dbReference type="InterPro" id="IPR041426">
    <property type="entry name" value="Mos1_HTH"/>
</dbReference>
<organism evidence="2 3">
    <name type="scientific">Solihabitans fulvus</name>
    <dbReference type="NCBI Taxonomy" id="1892852"/>
    <lineage>
        <taxon>Bacteria</taxon>
        <taxon>Bacillati</taxon>
        <taxon>Actinomycetota</taxon>
        <taxon>Actinomycetes</taxon>
        <taxon>Pseudonocardiales</taxon>
        <taxon>Pseudonocardiaceae</taxon>
        <taxon>Solihabitans</taxon>
    </lineage>
</organism>
<proteinExistence type="predicted"/>
<dbReference type="PANTHER" id="PTHR46060">
    <property type="entry name" value="MARINER MOS1 TRANSPOSASE-LIKE PROTEIN"/>
    <property type="match status" value="1"/>
</dbReference>
<dbReference type="GO" id="GO:0003676">
    <property type="term" value="F:nucleic acid binding"/>
    <property type="evidence" value="ECO:0007669"/>
    <property type="project" value="InterPro"/>
</dbReference>
<dbReference type="Pfam" id="PF17906">
    <property type="entry name" value="HTH_48"/>
    <property type="match status" value="1"/>
</dbReference>
<feature type="domain" description="Mos1 transposase HTH" evidence="1">
    <location>
        <begin position="11"/>
        <end position="56"/>
    </location>
</feature>
<dbReference type="AlphaFoldDB" id="A0A5B2VDV4"/>
<reference evidence="2 3" key="1">
    <citation type="submission" date="2019-09" db="EMBL/GenBank/DDBJ databases">
        <title>Goodfellowia gen. nov., a new genus of the Pseudonocardineae related to Actinoalloteichus, containing Goodfellowia coeruleoviolacea gen. nov., comb. nov. gen. nov., comb. nov.</title>
        <authorList>
            <person name="Labeda D."/>
        </authorList>
    </citation>
    <scope>NUCLEOTIDE SEQUENCE [LARGE SCALE GENOMIC DNA]</scope>
    <source>
        <strain evidence="2 3">AN110305</strain>
    </source>
</reference>
<dbReference type="InterPro" id="IPR052709">
    <property type="entry name" value="Transposase-MT_Hybrid"/>
</dbReference>
<keyword evidence="3" id="KW-1185">Reference proteome</keyword>
<protein>
    <submittedName>
        <fullName evidence="2">Helix-turn-helix domain-containing protein</fullName>
    </submittedName>
</protein>
<sequence length="178" mass="20650">MLFDFLLFEKMDQRNCIKFCVKNEIKCARTFEMLTVAFGESTMSRTQVQLWYNRCKGGREDVNDDARPGRPSTTTDEKIEAVKKMIMDNRQITIREVADDVDISFGSCQTIFTDVLGMKRAAAKIVPKLLNYEQKQRRMDITQELLNIVNDDPYFLKNVITGDESWVYGYDIETKAQS</sequence>
<dbReference type="Gene3D" id="3.30.420.10">
    <property type="entry name" value="Ribonuclease H-like superfamily/Ribonuclease H"/>
    <property type="match status" value="1"/>
</dbReference>
<accession>A0A5B2VDV4</accession>
<reference evidence="2 3" key="2">
    <citation type="submission" date="2019-09" db="EMBL/GenBank/DDBJ databases">
        <authorList>
            <person name="Jin C."/>
        </authorList>
    </citation>
    <scope>NUCLEOTIDE SEQUENCE [LARGE SCALE GENOMIC DNA]</scope>
    <source>
        <strain evidence="2 3">AN110305</strain>
    </source>
</reference>
<evidence type="ECO:0000313" key="3">
    <source>
        <dbReference type="Proteomes" id="UP000323454"/>
    </source>
</evidence>
<dbReference type="Proteomes" id="UP000323454">
    <property type="component" value="Unassembled WGS sequence"/>
</dbReference>
<dbReference type="EMBL" id="VUOB01000329">
    <property type="protein sequence ID" value="KAA2237134.1"/>
    <property type="molecule type" value="Genomic_DNA"/>
</dbReference>
<feature type="non-terminal residue" evidence="2">
    <location>
        <position position="178"/>
    </location>
</feature>
<dbReference type="PANTHER" id="PTHR46060:SF1">
    <property type="entry name" value="MARINER MOS1 TRANSPOSASE-LIKE PROTEIN"/>
    <property type="match status" value="1"/>
</dbReference>
<dbReference type="InterPro" id="IPR036397">
    <property type="entry name" value="RNaseH_sf"/>
</dbReference>
<evidence type="ECO:0000313" key="2">
    <source>
        <dbReference type="EMBL" id="KAA2237134.1"/>
    </source>
</evidence>